<reference evidence="2" key="1">
    <citation type="journal article" date="2020" name="Nature">
        <title>Giant virus diversity and host interactions through global metagenomics.</title>
        <authorList>
            <person name="Schulz F."/>
            <person name="Roux S."/>
            <person name="Paez-Espino D."/>
            <person name="Jungbluth S."/>
            <person name="Walsh D.A."/>
            <person name="Denef V.J."/>
            <person name="McMahon K.D."/>
            <person name="Konstantinidis K.T."/>
            <person name="Eloe-Fadrosh E.A."/>
            <person name="Kyrpides N.C."/>
            <person name="Woyke T."/>
        </authorList>
    </citation>
    <scope>NUCLEOTIDE SEQUENCE</scope>
    <source>
        <strain evidence="2">GVMAG-S-ERX556106-38</strain>
    </source>
</reference>
<protein>
    <submittedName>
        <fullName evidence="2">Uncharacterized protein</fullName>
    </submittedName>
</protein>
<keyword evidence="1" id="KW-1133">Transmembrane helix</keyword>
<dbReference type="EMBL" id="MN738834">
    <property type="protein sequence ID" value="QHT38817.1"/>
    <property type="molecule type" value="Genomic_DNA"/>
</dbReference>
<sequence length="106" mass="11620">MSGSLPSVADMCTPAKLYIGISLLLPIVLSVVEVNLTSLLVHIIIVLFWAGLLAYLCDKGFPGVSWMLLIIPLGGVFVFLILYMYLLSKATVVRPDTTEIVIVRRN</sequence>
<evidence type="ECO:0000256" key="1">
    <source>
        <dbReference type="SAM" id="Phobius"/>
    </source>
</evidence>
<organism evidence="2">
    <name type="scientific">viral metagenome</name>
    <dbReference type="NCBI Taxonomy" id="1070528"/>
    <lineage>
        <taxon>unclassified sequences</taxon>
        <taxon>metagenomes</taxon>
        <taxon>organismal metagenomes</taxon>
    </lineage>
</organism>
<proteinExistence type="predicted"/>
<feature type="transmembrane region" description="Helical" evidence="1">
    <location>
        <begin position="39"/>
        <end position="57"/>
    </location>
</feature>
<feature type="transmembrane region" description="Helical" evidence="1">
    <location>
        <begin position="15"/>
        <end position="32"/>
    </location>
</feature>
<keyword evidence="1" id="KW-0472">Membrane</keyword>
<dbReference type="AlphaFoldDB" id="A0A6C0FAD1"/>
<keyword evidence="1" id="KW-0812">Transmembrane</keyword>
<feature type="transmembrane region" description="Helical" evidence="1">
    <location>
        <begin position="63"/>
        <end position="86"/>
    </location>
</feature>
<evidence type="ECO:0000313" key="2">
    <source>
        <dbReference type="EMBL" id="QHT38817.1"/>
    </source>
</evidence>
<accession>A0A6C0FAD1</accession>
<name>A0A6C0FAD1_9ZZZZ</name>